<evidence type="ECO:0000256" key="5">
    <source>
        <dbReference type="ARBA" id="ARBA00022741"/>
    </source>
</evidence>
<dbReference type="GO" id="GO:0016020">
    <property type="term" value="C:membrane"/>
    <property type="evidence" value="ECO:0007669"/>
    <property type="project" value="InterPro"/>
</dbReference>
<keyword evidence="9" id="KW-1133">Transmembrane helix</keyword>
<evidence type="ECO:0000256" key="9">
    <source>
        <dbReference type="SAM" id="Phobius"/>
    </source>
</evidence>
<dbReference type="RefSeq" id="WP_161410863.1">
    <property type="nucleotide sequence ID" value="NZ_WTUZ01000039.1"/>
</dbReference>
<dbReference type="GO" id="GO:0005524">
    <property type="term" value="F:ATP binding"/>
    <property type="evidence" value="ECO:0007669"/>
    <property type="project" value="UniProtKB-KW"/>
</dbReference>
<dbReference type="Pfam" id="PF07730">
    <property type="entry name" value="HisKA_3"/>
    <property type="match status" value="1"/>
</dbReference>
<comment type="caution">
    <text evidence="11">The sequence shown here is derived from an EMBL/GenBank/DDBJ whole genome shotgun (WGS) entry which is preliminary data.</text>
</comment>
<dbReference type="EMBL" id="WTUZ01000039">
    <property type="protein sequence ID" value="MZQ86454.1"/>
    <property type="molecule type" value="Genomic_DNA"/>
</dbReference>
<protein>
    <recommendedName>
        <fullName evidence="2">histidine kinase</fullName>
        <ecNumber evidence="2">2.7.13.3</ecNumber>
    </recommendedName>
</protein>
<feature type="transmembrane region" description="Helical" evidence="9">
    <location>
        <begin position="93"/>
        <end position="110"/>
    </location>
</feature>
<dbReference type="Gene3D" id="3.30.565.10">
    <property type="entry name" value="Histidine kinase-like ATPase, C-terminal domain"/>
    <property type="match status" value="1"/>
</dbReference>
<keyword evidence="9" id="KW-0472">Membrane</keyword>
<evidence type="ECO:0000313" key="11">
    <source>
        <dbReference type="EMBL" id="MZQ86454.1"/>
    </source>
</evidence>
<feature type="domain" description="Signal transduction histidine kinase subgroup 3 dimerisation and phosphoacceptor" evidence="10">
    <location>
        <begin position="203"/>
        <end position="268"/>
    </location>
</feature>
<evidence type="ECO:0000256" key="8">
    <source>
        <dbReference type="ARBA" id="ARBA00023012"/>
    </source>
</evidence>
<accession>A0A6L8V8C1</accession>
<evidence type="ECO:0000256" key="2">
    <source>
        <dbReference type="ARBA" id="ARBA00012438"/>
    </source>
</evidence>
<dbReference type="PANTHER" id="PTHR24421:SF10">
    <property type="entry name" value="NITRATE_NITRITE SENSOR PROTEIN NARQ"/>
    <property type="match status" value="1"/>
</dbReference>
<dbReference type="InterPro" id="IPR011712">
    <property type="entry name" value="Sig_transdc_His_kin_sub3_dim/P"/>
</dbReference>
<sequence length="405" mass="46441">MPKVMDRVWKNPVSLRWLFGLKLVYDFVLIGMFYFENSIAIFWRLSFVVISLMVFIFVNLFYSSMKKHWLLYLLILDFLLSASYGYIYIDGKIPNHIFNGITALAIFMFVKNTRALIMTGVSLVVIYLITMCSIDWYMYQRLDKATYFISTSFIVFACMVSFLIHFHQRASIETMQLYTQLMNSHERLQAYSHQAEEWAAARERIRISGEIHDTVCHKLTALMVQMQAARKLSKLDALRSEQTYLVCEELVRSALQEVRLSVRAIRNEANTSTSLIENLTSLAEEFTKFAKVYTVLQVKGTPVALPGGLQLTVYRIAQESLTNAQKHGHASNVVIVLGYAETDFSLSIRNDGGLPGELKLGFGLTNLQERVKAWKGNVHFIMDQKTGFAVEVMFPYPKTEMEGQP</sequence>
<dbReference type="PANTHER" id="PTHR24421">
    <property type="entry name" value="NITRATE/NITRITE SENSOR PROTEIN NARX-RELATED"/>
    <property type="match status" value="1"/>
</dbReference>
<keyword evidence="9" id="KW-0812">Transmembrane</keyword>
<gene>
    <name evidence="11" type="ORF">GQF01_30565</name>
</gene>
<dbReference type="GO" id="GO:0000155">
    <property type="term" value="F:phosphorelay sensor kinase activity"/>
    <property type="evidence" value="ECO:0007669"/>
    <property type="project" value="InterPro"/>
</dbReference>
<keyword evidence="5" id="KW-0547">Nucleotide-binding</keyword>
<comment type="catalytic activity">
    <reaction evidence="1">
        <text>ATP + protein L-histidine = ADP + protein N-phospho-L-histidine.</text>
        <dbReference type="EC" id="2.7.13.3"/>
    </reaction>
</comment>
<keyword evidence="7" id="KW-0067">ATP-binding</keyword>
<organism evidence="11 12">
    <name type="scientific">Paenibacillus silvestris</name>
    <dbReference type="NCBI Taxonomy" id="2606219"/>
    <lineage>
        <taxon>Bacteria</taxon>
        <taxon>Bacillati</taxon>
        <taxon>Bacillota</taxon>
        <taxon>Bacilli</taxon>
        <taxon>Bacillales</taxon>
        <taxon>Paenibacillaceae</taxon>
        <taxon>Paenibacillus</taxon>
    </lineage>
</organism>
<dbReference type="GO" id="GO:0046983">
    <property type="term" value="F:protein dimerization activity"/>
    <property type="evidence" value="ECO:0007669"/>
    <property type="project" value="InterPro"/>
</dbReference>
<evidence type="ECO:0000313" key="12">
    <source>
        <dbReference type="Proteomes" id="UP000481087"/>
    </source>
</evidence>
<dbReference type="Proteomes" id="UP000481087">
    <property type="component" value="Unassembled WGS sequence"/>
</dbReference>
<dbReference type="InterPro" id="IPR036890">
    <property type="entry name" value="HATPase_C_sf"/>
</dbReference>
<name>A0A6L8V8C1_9BACL</name>
<feature type="transmembrane region" description="Helical" evidence="9">
    <location>
        <begin position="69"/>
        <end position="87"/>
    </location>
</feature>
<proteinExistence type="predicted"/>
<dbReference type="EC" id="2.7.13.3" evidence="2"/>
<evidence type="ECO:0000256" key="4">
    <source>
        <dbReference type="ARBA" id="ARBA00022679"/>
    </source>
</evidence>
<feature type="transmembrane region" description="Helical" evidence="9">
    <location>
        <begin position="117"/>
        <end position="139"/>
    </location>
</feature>
<dbReference type="Gene3D" id="1.20.5.1930">
    <property type="match status" value="1"/>
</dbReference>
<feature type="transmembrane region" description="Helical" evidence="9">
    <location>
        <begin position="15"/>
        <end position="35"/>
    </location>
</feature>
<evidence type="ECO:0000256" key="7">
    <source>
        <dbReference type="ARBA" id="ARBA00022840"/>
    </source>
</evidence>
<evidence type="ECO:0000259" key="10">
    <source>
        <dbReference type="Pfam" id="PF07730"/>
    </source>
</evidence>
<feature type="transmembrane region" description="Helical" evidence="9">
    <location>
        <begin position="145"/>
        <end position="166"/>
    </location>
</feature>
<keyword evidence="3" id="KW-0597">Phosphoprotein</keyword>
<reference evidence="11 12" key="1">
    <citation type="submission" date="2019-12" db="EMBL/GenBank/DDBJ databases">
        <title>Paenibacillus sp. nov. sp. isolated from soil.</title>
        <authorList>
            <person name="Kim J."/>
            <person name="Jeong S.E."/>
            <person name="Jung H.S."/>
            <person name="Jeon C.O."/>
        </authorList>
    </citation>
    <scope>NUCLEOTIDE SEQUENCE [LARGE SCALE GENOMIC DNA]</scope>
    <source>
        <strain evidence="11 12">5J-6</strain>
    </source>
</reference>
<evidence type="ECO:0000256" key="3">
    <source>
        <dbReference type="ARBA" id="ARBA00022553"/>
    </source>
</evidence>
<evidence type="ECO:0000256" key="1">
    <source>
        <dbReference type="ARBA" id="ARBA00000085"/>
    </source>
</evidence>
<dbReference type="SUPFAM" id="SSF55874">
    <property type="entry name" value="ATPase domain of HSP90 chaperone/DNA topoisomerase II/histidine kinase"/>
    <property type="match status" value="1"/>
</dbReference>
<keyword evidence="8" id="KW-0902">Two-component regulatory system</keyword>
<dbReference type="CDD" id="cd16917">
    <property type="entry name" value="HATPase_UhpB-NarQ-NarX-like"/>
    <property type="match status" value="1"/>
</dbReference>
<dbReference type="InterPro" id="IPR050482">
    <property type="entry name" value="Sensor_HK_TwoCompSys"/>
</dbReference>
<keyword evidence="4" id="KW-0808">Transferase</keyword>
<evidence type="ECO:0000256" key="6">
    <source>
        <dbReference type="ARBA" id="ARBA00022777"/>
    </source>
</evidence>
<feature type="transmembrane region" description="Helical" evidence="9">
    <location>
        <begin position="41"/>
        <end position="62"/>
    </location>
</feature>
<keyword evidence="12" id="KW-1185">Reference proteome</keyword>
<keyword evidence="6 11" id="KW-0418">Kinase</keyword>
<dbReference type="AlphaFoldDB" id="A0A6L8V8C1"/>